<dbReference type="SUPFAM" id="SSF55874">
    <property type="entry name" value="ATPase domain of HSP90 chaperone/DNA topoisomerase II/histidine kinase"/>
    <property type="match status" value="1"/>
</dbReference>
<dbReference type="SUPFAM" id="SSF55785">
    <property type="entry name" value="PYP-like sensor domain (PAS domain)"/>
    <property type="match status" value="1"/>
</dbReference>
<reference evidence="15 17" key="2">
    <citation type="submission" date="2018-06" db="EMBL/GenBank/DDBJ databases">
        <authorList>
            <consortium name="Pathogen Informatics"/>
            <person name="Doyle S."/>
        </authorList>
    </citation>
    <scope>NUCLEOTIDE SEQUENCE [LARGE SCALE GENOMIC DNA]</scope>
    <source>
        <strain evidence="15 17">NCTC13560</strain>
    </source>
</reference>
<evidence type="ECO:0000256" key="7">
    <source>
        <dbReference type="ARBA" id="ARBA00022741"/>
    </source>
</evidence>
<dbReference type="EC" id="2.7.13.3" evidence="3"/>
<dbReference type="EMBL" id="FTMF01000002">
    <property type="protein sequence ID" value="SIQ01759.1"/>
    <property type="molecule type" value="Genomic_DNA"/>
</dbReference>
<dbReference type="SUPFAM" id="SSF47384">
    <property type="entry name" value="Homodimeric domain of signal transducing histidine kinase"/>
    <property type="match status" value="1"/>
</dbReference>
<evidence type="ECO:0000313" key="16">
    <source>
        <dbReference type="Proteomes" id="UP000185725"/>
    </source>
</evidence>
<dbReference type="Gene3D" id="1.10.287.130">
    <property type="match status" value="1"/>
</dbReference>
<dbReference type="GO" id="GO:0000156">
    <property type="term" value="F:phosphorelay response regulator activity"/>
    <property type="evidence" value="ECO:0007669"/>
    <property type="project" value="TreeGrafter"/>
</dbReference>
<evidence type="ECO:0000256" key="5">
    <source>
        <dbReference type="ARBA" id="ARBA00022679"/>
    </source>
</evidence>
<dbReference type="GO" id="GO:0005524">
    <property type="term" value="F:ATP binding"/>
    <property type="evidence" value="ECO:0007669"/>
    <property type="project" value="UniProtKB-KW"/>
</dbReference>
<comment type="catalytic activity">
    <reaction evidence="1">
        <text>ATP + protein L-histidine = ADP + protein N-phospho-L-histidine.</text>
        <dbReference type="EC" id="2.7.13.3"/>
    </reaction>
</comment>
<dbReference type="Gene3D" id="3.30.450.20">
    <property type="entry name" value="PAS domain"/>
    <property type="match status" value="1"/>
</dbReference>
<dbReference type="SMART" id="SM00387">
    <property type="entry name" value="HATPase_c"/>
    <property type="match status" value="1"/>
</dbReference>
<dbReference type="PROSITE" id="PS50109">
    <property type="entry name" value="HIS_KIN"/>
    <property type="match status" value="1"/>
</dbReference>
<dbReference type="EMBL" id="UFVS01000001">
    <property type="protein sequence ID" value="SUX45111.1"/>
    <property type="molecule type" value="Genomic_DNA"/>
</dbReference>
<dbReference type="PRINTS" id="PR00344">
    <property type="entry name" value="BCTRLSENSOR"/>
</dbReference>
<keyword evidence="11" id="KW-0902">Two-component regulatory system</keyword>
<keyword evidence="12" id="KW-0472">Membrane</keyword>
<evidence type="ECO:0000313" key="14">
    <source>
        <dbReference type="EMBL" id="SIQ01759.1"/>
    </source>
</evidence>
<dbReference type="InterPro" id="IPR004358">
    <property type="entry name" value="Sig_transdc_His_kin-like_C"/>
</dbReference>
<accession>A0A381FEZ4</accession>
<dbReference type="Pfam" id="PF00512">
    <property type="entry name" value="HisKA"/>
    <property type="match status" value="1"/>
</dbReference>
<evidence type="ECO:0000259" key="13">
    <source>
        <dbReference type="PROSITE" id="PS50109"/>
    </source>
</evidence>
<dbReference type="SMART" id="SM00388">
    <property type="entry name" value="HisKA"/>
    <property type="match status" value="1"/>
</dbReference>
<dbReference type="KEGG" id="cil:EG358_11275"/>
<gene>
    <name evidence="15" type="primary">bphP</name>
    <name evidence="15" type="ORF">NCTC13560_02894</name>
    <name evidence="14" type="ORF">SAMN05421682_10226</name>
</gene>
<keyword evidence="4" id="KW-0597">Phosphoprotein</keyword>
<dbReference type="InterPro" id="IPR035965">
    <property type="entry name" value="PAS-like_dom_sf"/>
</dbReference>
<evidence type="ECO:0000313" key="17">
    <source>
        <dbReference type="Proteomes" id="UP000255231"/>
    </source>
</evidence>
<dbReference type="InterPro" id="IPR036097">
    <property type="entry name" value="HisK_dim/P_sf"/>
</dbReference>
<dbReference type="InterPro" id="IPR036890">
    <property type="entry name" value="HATPase_C_sf"/>
</dbReference>
<evidence type="ECO:0000256" key="8">
    <source>
        <dbReference type="ARBA" id="ARBA00022777"/>
    </source>
</evidence>
<dbReference type="Pfam" id="PF02518">
    <property type="entry name" value="HATPase_c"/>
    <property type="match status" value="1"/>
</dbReference>
<sequence>MIKNSLSSSEDFDDFFESSLSGFIITDGEGNIIRINKRTADWLNTTCDHFIGKRFSDILSIGGKIYFETHLWPLLRMQGHFDEVAVELADTGKGKIPVYINGYERKDENNKPIFMRFTIFRASDRRLYEENLQIAKKNAEKNLNIEQENAVIREQFIAVLGHDLRNPLSGIMGATQVLLRSKLSDRDLKMVNILQNSSKRMHEMIDNIMDLARGRLGGGISINTSSVDLEELLNQVSGELKVTWPDRIIKSEFNINNLVECDPGRISQMVSNLLANAITHGSRETPIILKADVNGNSWKIDVINQGTAIPEKALENLFNPFQRAESHSSNNGLGLGLYIASEIAKAHHGTLTVQSDDVQTCFTFKNEHQLKL</sequence>
<evidence type="ECO:0000256" key="1">
    <source>
        <dbReference type="ARBA" id="ARBA00000085"/>
    </source>
</evidence>
<keyword evidence="8 14" id="KW-0418">Kinase</keyword>
<dbReference type="GO" id="GO:0007234">
    <property type="term" value="P:osmosensory signaling via phosphorelay pathway"/>
    <property type="evidence" value="ECO:0007669"/>
    <property type="project" value="TreeGrafter"/>
</dbReference>
<dbReference type="PANTHER" id="PTHR42878">
    <property type="entry name" value="TWO-COMPONENT HISTIDINE KINASE"/>
    <property type="match status" value="1"/>
</dbReference>
<keyword evidence="7" id="KW-0547">Nucleotide-binding</keyword>
<evidence type="ECO:0000256" key="11">
    <source>
        <dbReference type="ARBA" id="ARBA00023012"/>
    </source>
</evidence>
<feature type="domain" description="Histidine kinase" evidence="13">
    <location>
        <begin position="159"/>
        <end position="370"/>
    </location>
</feature>
<dbReference type="OrthoDB" id="9124519at2"/>
<evidence type="ECO:0000313" key="15">
    <source>
        <dbReference type="EMBL" id="SUX45111.1"/>
    </source>
</evidence>
<keyword evidence="16" id="KW-1185">Reference proteome</keyword>
<dbReference type="InterPro" id="IPR003594">
    <property type="entry name" value="HATPase_dom"/>
</dbReference>
<dbReference type="GeneID" id="303674284"/>
<dbReference type="InterPro" id="IPR005467">
    <property type="entry name" value="His_kinase_dom"/>
</dbReference>
<comment type="subcellular location">
    <subcellularLocation>
        <location evidence="2">Membrane</location>
        <topology evidence="2">Multi-pass membrane protein</topology>
    </subcellularLocation>
</comment>
<name>A0A381FEZ4_9FLAO</name>
<evidence type="ECO:0000256" key="12">
    <source>
        <dbReference type="ARBA" id="ARBA00023136"/>
    </source>
</evidence>
<keyword evidence="6" id="KW-0812">Transmembrane</keyword>
<dbReference type="Pfam" id="PF13426">
    <property type="entry name" value="PAS_9"/>
    <property type="match status" value="1"/>
</dbReference>
<evidence type="ECO:0000256" key="4">
    <source>
        <dbReference type="ARBA" id="ARBA00022553"/>
    </source>
</evidence>
<evidence type="ECO:0000256" key="10">
    <source>
        <dbReference type="ARBA" id="ARBA00022989"/>
    </source>
</evidence>
<dbReference type="Gene3D" id="3.30.565.10">
    <property type="entry name" value="Histidine kinase-like ATPase, C-terminal domain"/>
    <property type="match status" value="1"/>
</dbReference>
<dbReference type="InterPro" id="IPR003661">
    <property type="entry name" value="HisK_dim/P_dom"/>
</dbReference>
<organism evidence="15 17">
    <name type="scientific">Chryseobacterium indoltheticum</name>
    <dbReference type="NCBI Taxonomy" id="254"/>
    <lineage>
        <taxon>Bacteria</taxon>
        <taxon>Pseudomonadati</taxon>
        <taxon>Bacteroidota</taxon>
        <taxon>Flavobacteriia</taxon>
        <taxon>Flavobacteriales</taxon>
        <taxon>Weeksellaceae</taxon>
        <taxon>Chryseobacterium group</taxon>
        <taxon>Chryseobacterium</taxon>
    </lineage>
</organism>
<dbReference type="InterPro" id="IPR000014">
    <property type="entry name" value="PAS"/>
</dbReference>
<evidence type="ECO:0000256" key="3">
    <source>
        <dbReference type="ARBA" id="ARBA00012438"/>
    </source>
</evidence>
<dbReference type="Proteomes" id="UP000185725">
    <property type="component" value="Unassembled WGS sequence"/>
</dbReference>
<evidence type="ECO:0000256" key="9">
    <source>
        <dbReference type="ARBA" id="ARBA00022840"/>
    </source>
</evidence>
<dbReference type="GO" id="GO:0030295">
    <property type="term" value="F:protein kinase activator activity"/>
    <property type="evidence" value="ECO:0007669"/>
    <property type="project" value="TreeGrafter"/>
</dbReference>
<proteinExistence type="predicted"/>
<evidence type="ECO:0000256" key="2">
    <source>
        <dbReference type="ARBA" id="ARBA00004141"/>
    </source>
</evidence>
<dbReference type="RefSeq" id="WP_076558090.1">
    <property type="nucleotide sequence ID" value="NZ_CP033929.1"/>
</dbReference>
<dbReference type="GO" id="GO:0016020">
    <property type="term" value="C:membrane"/>
    <property type="evidence" value="ECO:0007669"/>
    <property type="project" value="UniProtKB-SubCell"/>
</dbReference>
<dbReference type="InterPro" id="IPR050351">
    <property type="entry name" value="BphY/WalK/GraS-like"/>
</dbReference>
<protein>
    <recommendedName>
        <fullName evidence="3">histidine kinase</fullName>
        <ecNumber evidence="3">2.7.13.3</ecNumber>
    </recommendedName>
</protein>
<reference evidence="14 16" key="1">
    <citation type="submission" date="2017-01" db="EMBL/GenBank/DDBJ databases">
        <authorList>
            <person name="Varghese N."/>
            <person name="Submissions S."/>
        </authorList>
    </citation>
    <scope>NUCLEOTIDE SEQUENCE [LARGE SCALE GENOMIC DNA]</scope>
    <source>
        <strain evidence="14 16">ATCC 27950</strain>
    </source>
</reference>
<evidence type="ECO:0000256" key="6">
    <source>
        <dbReference type="ARBA" id="ARBA00022692"/>
    </source>
</evidence>
<dbReference type="PANTHER" id="PTHR42878:SF7">
    <property type="entry name" value="SENSOR HISTIDINE KINASE GLRK"/>
    <property type="match status" value="1"/>
</dbReference>
<dbReference type="Proteomes" id="UP000255231">
    <property type="component" value="Unassembled WGS sequence"/>
</dbReference>
<keyword evidence="10" id="KW-1133">Transmembrane helix</keyword>
<dbReference type="CDD" id="cd00082">
    <property type="entry name" value="HisKA"/>
    <property type="match status" value="1"/>
</dbReference>
<dbReference type="AlphaFoldDB" id="A0A381FEZ4"/>
<dbReference type="GO" id="GO:0000155">
    <property type="term" value="F:phosphorelay sensor kinase activity"/>
    <property type="evidence" value="ECO:0007669"/>
    <property type="project" value="InterPro"/>
</dbReference>
<keyword evidence="5 15" id="KW-0808">Transferase</keyword>
<dbReference type="SMART" id="SM00091">
    <property type="entry name" value="PAS"/>
    <property type="match status" value="1"/>
</dbReference>
<keyword evidence="9" id="KW-0067">ATP-binding</keyword>